<name>X1GSS2_9ZZZZ</name>
<organism evidence="1">
    <name type="scientific">marine sediment metagenome</name>
    <dbReference type="NCBI Taxonomy" id="412755"/>
    <lineage>
        <taxon>unclassified sequences</taxon>
        <taxon>metagenomes</taxon>
        <taxon>ecological metagenomes</taxon>
    </lineage>
</organism>
<evidence type="ECO:0000313" key="1">
    <source>
        <dbReference type="EMBL" id="GAH44659.1"/>
    </source>
</evidence>
<sequence>MGNQILGSDGIVIRQGIYEQKATQEADLGRFVDFQDGRRFRYCKCNSEAGITRGHMCSAAALDGNANLVIQTSMATQPAGETEIEVLLSASVAAHLFRDGFLTIETDAGAGASDGYIYRIKDNTAGGLTVATPCKLILSDPLQVALTANSTLSLTVNKYQDVVVTPTIGETASPIGVPLIDITESYYFWAQTRGYAALMADTTTAAAAGESVSIGAADGVCIKSTGTTEKTWGVCIQPAVTSTYATIDLMLE</sequence>
<dbReference type="AlphaFoldDB" id="X1GSS2"/>
<reference evidence="1" key="1">
    <citation type="journal article" date="2014" name="Front. Microbiol.">
        <title>High frequency of phylogenetically diverse reductive dehalogenase-homologous genes in deep subseafloor sedimentary metagenomes.</title>
        <authorList>
            <person name="Kawai M."/>
            <person name="Futagami T."/>
            <person name="Toyoda A."/>
            <person name="Takaki Y."/>
            <person name="Nishi S."/>
            <person name="Hori S."/>
            <person name="Arai W."/>
            <person name="Tsubouchi T."/>
            <person name="Morono Y."/>
            <person name="Uchiyama I."/>
            <person name="Ito T."/>
            <person name="Fujiyama A."/>
            <person name="Inagaki F."/>
            <person name="Takami H."/>
        </authorList>
    </citation>
    <scope>NUCLEOTIDE SEQUENCE</scope>
    <source>
        <strain evidence="1">Expedition CK06-06</strain>
    </source>
</reference>
<proteinExistence type="predicted"/>
<dbReference type="EMBL" id="BARU01008740">
    <property type="protein sequence ID" value="GAH44659.1"/>
    <property type="molecule type" value="Genomic_DNA"/>
</dbReference>
<protein>
    <submittedName>
        <fullName evidence="1">Uncharacterized protein</fullName>
    </submittedName>
</protein>
<accession>X1GSS2</accession>
<gene>
    <name evidence="1" type="ORF">S03H2_17004</name>
</gene>
<comment type="caution">
    <text evidence="1">The sequence shown here is derived from an EMBL/GenBank/DDBJ whole genome shotgun (WGS) entry which is preliminary data.</text>
</comment>